<dbReference type="EMBL" id="VLKH01000004">
    <property type="protein sequence ID" value="TWH80590.1"/>
    <property type="molecule type" value="Genomic_DNA"/>
</dbReference>
<dbReference type="Gene3D" id="3.20.20.140">
    <property type="entry name" value="Metal-dependent hydrolases"/>
    <property type="match status" value="1"/>
</dbReference>
<evidence type="ECO:0000256" key="1">
    <source>
        <dbReference type="ARBA" id="ARBA00022801"/>
    </source>
</evidence>
<dbReference type="PANTHER" id="PTHR43794:SF11">
    <property type="entry name" value="AMIDOHYDROLASE-RELATED DOMAIN-CONTAINING PROTEIN"/>
    <property type="match status" value="1"/>
</dbReference>
<name>A0A562JBU5_9FIRM</name>
<feature type="domain" description="Amidohydrolase-related" evidence="2">
    <location>
        <begin position="57"/>
        <end position="402"/>
    </location>
</feature>
<dbReference type="GO" id="GO:0016810">
    <property type="term" value="F:hydrolase activity, acting on carbon-nitrogen (but not peptide) bonds"/>
    <property type="evidence" value="ECO:0007669"/>
    <property type="project" value="InterPro"/>
</dbReference>
<organism evidence="3 4">
    <name type="scientific">Sedimentibacter saalensis</name>
    <dbReference type="NCBI Taxonomy" id="130788"/>
    <lineage>
        <taxon>Bacteria</taxon>
        <taxon>Bacillati</taxon>
        <taxon>Bacillota</taxon>
        <taxon>Tissierellia</taxon>
        <taxon>Sedimentibacter</taxon>
    </lineage>
</organism>
<dbReference type="AlphaFoldDB" id="A0A562JBU5"/>
<dbReference type="PANTHER" id="PTHR43794">
    <property type="entry name" value="AMINOHYDROLASE SSNA-RELATED"/>
    <property type="match status" value="1"/>
</dbReference>
<gene>
    <name evidence="3" type="ORF">LY60_01852</name>
</gene>
<dbReference type="Gene3D" id="2.30.40.10">
    <property type="entry name" value="Urease, subunit C, domain 1"/>
    <property type="match status" value="1"/>
</dbReference>
<dbReference type="Pfam" id="PF01979">
    <property type="entry name" value="Amidohydro_1"/>
    <property type="match status" value="1"/>
</dbReference>
<dbReference type="InterPro" id="IPR032466">
    <property type="entry name" value="Metal_Hydrolase"/>
</dbReference>
<comment type="caution">
    <text evidence="3">The sequence shown here is derived from an EMBL/GenBank/DDBJ whole genome shotgun (WGS) entry which is preliminary data.</text>
</comment>
<reference evidence="3 4" key="1">
    <citation type="submission" date="2019-07" db="EMBL/GenBank/DDBJ databases">
        <title>Genomic Encyclopedia of Type Strains, Phase I: the one thousand microbial genomes (KMG-I) project.</title>
        <authorList>
            <person name="Kyrpides N."/>
        </authorList>
    </citation>
    <scope>NUCLEOTIDE SEQUENCE [LARGE SCALE GENOMIC DNA]</scope>
    <source>
        <strain evidence="3 4">DSM 13558</strain>
    </source>
</reference>
<proteinExistence type="predicted"/>
<dbReference type="InterPro" id="IPR050287">
    <property type="entry name" value="MTA/SAH_deaminase"/>
</dbReference>
<dbReference type="InterPro" id="IPR006680">
    <property type="entry name" value="Amidohydro-rel"/>
</dbReference>
<evidence type="ECO:0000313" key="4">
    <source>
        <dbReference type="Proteomes" id="UP000315343"/>
    </source>
</evidence>
<dbReference type="RefSeq" id="WP_145082573.1">
    <property type="nucleotide sequence ID" value="NZ_DAMBUX010000003.1"/>
</dbReference>
<dbReference type="SUPFAM" id="SSF51556">
    <property type="entry name" value="Metallo-dependent hydrolases"/>
    <property type="match status" value="1"/>
</dbReference>
<dbReference type="SUPFAM" id="SSF51338">
    <property type="entry name" value="Composite domain of metallo-dependent hydrolases"/>
    <property type="match status" value="1"/>
</dbReference>
<dbReference type="OrthoDB" id="9807210at2"/>
<keyword evidence="1 3" id="KW-0378">Hydrolase</keyword>
<keyword evidence="4" id="KW-1185">Reference proteome</keyword>
<dbReference type="Proteomes" id="UP000315343">
    <property type="component" value="Unassembled WGS sequence"/>
</dbReference>
<protein>
    <submittedName>
        <fullName evidence="3">Cytosine/adenosine deaminase-related metal-dependent hydrolase</fullName>
    </submittedName>
</protein>
<accession>A0A562JBU5</accession>
<sequence length="437" mass="48458">MKTIFMNAVIVTMNDCFDVFNKGYLIAEDGVIKAVGPMEQCIDDFENMEVVDAEGGILIPGFVNTHTHIGMIPFRGLGEDMKDRLNRFLFPLEQKMMTSSLAKASAKYAVAEMQLSGITTFFDMYYFEDDIAEEVSLMGERAVLAETIIENTIDSKEPYGGLVYAEKFIERWSGKNNLITPSIAPHAPYSNTKDSLVTSKIIADKYNVPYMIHLAEMDYEVALLKHKYNMTPVEYLESIGFLSSNLVAAHCIFMNESDAEIMAHYGVNVSHCVVANTKSGKGISPVKLMQEKGVCVGLGTDGPISGNTLDMFTVMKTVALAQKTFLHDRSAYTSREILKMATIDGAKSLGIHKYTGSLEVGKRADVTIVETESINMYPMHDPYAALVYQANAGNVHTVYVDGVKRVHNKNLSSYSVKKLRHELEQASIEFNDAASKM</sequence>
<evidence type="ECO:0000259" key="2">
    <source>
        <dbReference type="Pfam" id="PF01979"/>
    </source>
</evidence>
<evidence type="ECO:0000313" key="3">
    <source>
        <dbReference type="EMBL" id="TWH80590.1"/>
    </source>
</evidence>
<dbReference type="InterPro" id="IPR011059">
    <property type="entry name" value="Metal-dep_hydrolase_composite"/>
</dbReference>
<dbReference type="CDD" id="cd01298">
    <property type="entry name" value="ATZ_TRZ_like"/>
    <property type="match status" value="1"/>
</dbReference>